<dbReference type="InterPro" id="IPR042099">
    <property type="entry name" value="ANL_N_sf"/>
</dbReference>
<protein>
    <submittedName>
        <fullName evidence="5">Propionate--CoA ligase</fullName>
        <ecNumber evidence="5">6.2.1.17</ecNumber>
    </submittedName>
</protein>
<comment type="similarity">
    <text evidence="1">Belongs to the ATP-dependent AMP-binding enzyme family.</text>
</comment>
<dbReference type="NCBIfam" id="TIGR02316">
    <property type="entry name" value="propion_prpE"/>
    <property type="match status" value="1"/>
</dbReference>
<evidence type="ECO:0000259" key="2">
    <source>
        <dbReference type="Pfam" id="PF00501"/>
    </source>
</evidence>
<dbReference type="Pfam" id="PF00501">
    <property type="entry name" value="AMP-binding"/>
    <property type="match status" value="1"/>
</dbReference>
<dbReference type="Pfam" id="PF13193">
    <property type="entry name" value="AMP-binding_C"/>
    <property type="match status" value="1"/>
</dbReference>
<dbReference type="Gene3D" id="3.30.300.30">
    <property type="match status" value="1"/>
</dbReference>
<evidence type="ECO:0000259" key="3">
    <source>
        <dbReference type="Pfam" id="PF13193"/>
    </source>
</evidence>
<keyword evidence="6" id="KW-1185">Reference proteome</keyword>
<reference evidence="5 6" key="1">
    <citation type="submission" date="2023-08" db="EMBL/GenBank/DDBJ databases">
        <authorList>
            <person name="Roldan D.M."/>
            <person name="Menes R.J."/>
        </authorList>
    </citation>
    <scope>NUCLEOTIDE SEQUENCE [LARGE SCALE GENOMIC DNA]</scope>
    <source>
        <strain evidence="5 6">CCM 2812</strain>
    </source>
</reference>
<dbReference type="EMBL" id="JAUZEE010000015">
    <property type="protein sequence ID" value="MDP4302777.1"/>
    <property type="molecule type" value="Genomic_DNA"/>
</dbReference>
<dbReference type="InterPro" id="IPR032387">
    <property type="entry name" value="ACAS_N"/>
</dbReference>
<dbReference type="Pfam" id="PF16177">
    <property type="entry name" value="ACAS_N"/>
    <property type="match status" value="1"/>
</dbReference>
<dbReference type="RefSeq" id="WP_305751318.1">
    <property type="nucleotide sequence ID" value="NZ_JAUZEE010000015.1"/>
</dbReference>
<feature type="domain" description="AMP-binding enzyme C-terminal" evidence="3">
    <location>
        <begin position="516"/>
        <end position="599"/>
    </location>
</feature>
<dbReference type="EC" id="6.2.1.17" evidence="5"/>
<proteinExistence type="inferred from homology"/>
<feature type="domain" description="Acetyl-coenzyme A synthetase N-terminal" evidence="4">
    <location>
        <begin position="9"/>
        <end position="62"/>
    </location>
</feature>
<evidence type="ECO:0000259" key="4">
    <source>
        <dbReference type="Pfam" id="PF16177"/>
    </source>
</evidence>
<comment type="caution">
    <text evidence="5">The sequence shown here is derived from an EMBL/GenBank/DDBJ whole genome shotgun (WGS) entry which is preliminary data.</text>
</comment>
<gene>
    <name evidence="5" type="ORF">Q8X39_19235</name>
</gene>
<dbReference type="InterPro" id="IPR000873">
    <property type="entry name" value="AMP-dep_synth/lig_dom"/>
</dbReference>
<dbReference type="PANTHER" id="PTHR43347:SF3">
    <property type="entry name" value="ACYL-COA SYNTHETASE SHORT-CHAIN FAMILY MEMBER 3, MITOCHONDRIAL"/>
    <property type="match status" value="1"/>
</dbReference>
<sequence>MTAAPQDFAAFHRRSIEDRDGFWGEQAQLIDWHQPYTQVCDTSRPPFANWFVGGQTNLCHNALDRHLKDRPDQAALIFVSTETDTEKTYSYRELHAEVQRFAAIYQSLGVVKGDRVLIYMPMIPEAAFAMLAAVRIGAIHSVVFGGFASHSLASRIDDASPKVVVSADAGMRGGKVVPYKHLLDEAITLAGNKPARVVMVNRGLADFARVDGRDVDYAKLRAQHLDAQVPVTWVASDHPSYILYTSGTTGKPKGVQRDTGGYTVALAASMPHIFMGEPGETYFSTSDIGWVVGHSYIIYGPLIGGMATIMYEGLPIRPDAGIWWSLVEKYKVTVMFSAPTAVRVLKKQDPAFLKKYDLSSLKALFLAGEPLDEPTAQWISDSLGVPIIDNYWQTETGWPLMAICNGVERAPSKFGSPGKAVYGYDVQLIDENTGQPITEPDRKGVVAINGPLPPGCLQTVWGDDARFVSTYWTSIPGQQMYSTFDWGVRDKDGYFYILGRTDDVINVAGHRLGTREIEESISSHPAIAEVAVVGVADQLKGQVAMAFAVVKDAARVADPADALKLEGEVMKVVDDQLGAVARPARVRFVTVLPKTRSGKVLRRAIQAVCEGRDAGDLTTMEDPAALAQIKDLVRPA</sequence>
<dbReference type="Gene3D" id="3.40.50.12780">
    <property type="entry name" value="N-terminal domain of ligase-like"/>
    <property type="match status" value="1"/>
</dbReference>
<name>A0ABT9G8Z1_LEPDI</name>
<dbReference type="InterPro" id="IPR045851">
    <property type="entry name" value="AMP-bd_C_sf"/>
</dbReference>
<dbReference type="PANTHER" id="PTHR43347">
    <property type="entry name" value="ACYL-COA SYNTHETASE"/>
    <property type="match status" value="1"/>
</dbReference>
<feature type="domain" description="AMP-dependent synthetase/ligase" evidence="2">
    <location>
        <begin position="64"/>
        <end position="451"/>
    </location>
</feature>
<dbReference type="SUPFAM" id="SSF56801">
    <property type="entry name" value="Acetyl-CoA synthetase-like"/>
    <property type="match status" value="1"/>
</dbReference>
<dbReference type="GO" id="GO:0050218">
    <property type="term" value="F:propionate-CoA ligase activity"/>
    <property type="evidence" value="ECO:0007669"/>
    <property type="project" value="UniProtKB-EC"/>
</dbReference>
<evidence type="ECO:0000313" key="5">
    <source>
        <dbReference type="EMBL" id="MDP4302777.1"/>
    </source>
</evidence>
<evidence type="ECO:0000313" key="6">
    <source>
        <dbReference type="Proteomes" id="UP001235760"/>
    </source>
</evidence>
<dbReference type="InterPro" id="IPR025110">
    <property type="entry name" value="AMP-bd_C"/>
</dbReference>
<keyword evidence="5" id="KW-0436">Ligase</keyword>
<dbReference type="NCBIfam" id="NF001208">
    <property type="entry name" value="PRK00174.1"/>
    <property type="match status" value="1"/>
</dbReference>
<evidence type="ECO:0000256" key="1">
    <source>
        <dbReference type="ARBA" id="ARBA00006432"/>
    </source>
</evidence>
<organism evidence="5 6">
    <name type="scientific">Leptothrix discophora</name>
    <dbReference type="NCBI Taxonomy" id="89"/>
    <lineage>
        <taxon>Bacteria</taxon>
        <taxon>Pseudomonadati</taxon>
        <taxon>Pseudomonadota</taxon>
        <taxon>Betaproteobacteria</taxon>
        <taxon>Burkholderiales</taxon>
        <taxon>Sphaerotilaceae</taxon>
        <taxon>Leptothrix</taxon>
    </lineage>
</organism>
<dbReference type="NCBIfam" id="NF007815">
    <property type="entry name" value="PRK10524.1"/>
    <property type="match status" value="1"/>
</dbReference>
<dbReference type="InterPro" id="IPR012694">
    <property type="entry name" value="Propion_PrpE"/>
</dbReference>
<dbReference type="Proteomes" id="UP001235760">
    <property type="component" value="Unassembled WGS sequence"/>
</dbReference>
<dbReference type="InterPro" id="IPR020845">
    <property type="entry name" value="AMP-binding_CS"/>
</dbReference>
<accession>A0ABT9G8Z1</accession>
<dbReference type="PROSITE" id="PS00455">
    <property type="entry name" value="AMP_BINDING"/>
    <property type="match status" value="1"/>
</dbReference>